<organism evidence="4 5">
    <name type="scientific">Tegillarca granosa</name>
    <name type="common">Malaysian cockle</name>
    <name type="synonym">Anadara granosa</name>
    <dbReference type="NCBI Taxonomy" id="220873"/>
    <lineage>
        <taxon>Eukaryota</taxon>
        <taxon>Metazoa</taxon>
        <taxon>Spiralia</taxon>
        <taxon>Lophotrochozoa</taxon>
        <taxon>Mollusca</taxon>
        <taxon>Bivalvia</taxon>
        <taxon>Autobranchia</taxon>
        <taxon>Pteriomorphia</taxon>
        <taxon>Arcoida</taxon>
        <taxon>Arcoidea</taxon>
        <taxon>Arcidae</taxon>
        <taxon>Tegillarca</taxon>
    </lineage>
</organism>
<protein>
    <submittedName>
        <fullName evidence="4">Uncharacterized protein</fullName>
    </submittedName>
</protein>
<dbReference type="InterPro" id="IPR013126">
    <property type="entry name" value="Hsp_70_fam"/>
</dbReference>
<name>A0ABQ9FIE4_TEGGR</name>
<comment type="caution">
    <text evidence="4">The sequence shown here is derived from an EMBL/GenBank/DDBJ whole genome shotgun (WGS) entry which is preliminary data.</text>
</comment>
<dbReference type="PANTHER" id="PTHR14187">
    <property type="entry name" value="ALPHA KINASE/ELONGATION FACTOR 2 KINASE"/>
    <property type="match status" value="1"/>
</dbReference>
<dbReference type="InterPro" id="IPR043129">
    <property type="entry name" value="ATPase_NBD"/>
</dbReference>
<dbReference type="CDD" id="cd10229">
    <property type="entry name" value="ASKHA_NBD_HSP70_HSPA12"/>
    <property type="match status" value="1"/>
</dbReference>
<proteinExistence type="inferred from homology"/>
<evidence type="ECO:0000256" key="3">
    <source>
        <dbReference type="ARBA" id="ARBA00022840"/>
    </source>
</evidence>
<dbReference type="SUPFAM" id="SSF53067">
    <property type="entry name" value="Actin-like ATPase domain"/>
    <property type="match status" value="1"/>
</dbReference>
<evidence type="ECO:0000256" key="2">
    <source>
        <dbReference type="ARBA" id="ARBA00022741"/>
    </source>
</evidence>
<gene>
    <name evidence="4" type="ORF">KUTeg_004964</name>
</gene>
<dbReference type="Proteomes" id="UP001217089">
    <property type="component" value="Unassembled WGS sequence"/>
</dbReference>
<evidence type="ECO:0000256" key="1">
    <source>
        <dbReference type="ARBA" id="ARBA00007381"/>
    </source>
</evidence>
<reference evidence="4 5" key="1">
    <citation type="submission" date="2022-12" db="EMBL/GenBank/DDBJ databases">
        <title>Chromosome-level genome of Tegillarca granosa.</title>
        <authorList>
            <person name="Kim J."/>
        </authorList>
    </citation>
    <scope>NUCLEOTIDE SEQUENCE [LARGE SCALE GENOMIC DNA]</scope>
    <source>
        <strain evidence="4">Teg-2019</strain>
        <tissue evidence="4">Adductor muscle</tissue>
    </source>
</reference>
<keyword evidence="5" id="KW-1185">Reference proteome</keyword>
<evidence type="ECO:0000313" key="4">
    <source>
        <dbReference type="EMBL" id="KAJ8317060.1"/>
    </source>
</evidence>
<keyword evidence="2" id="KW-0547">Nucleotide-binding</keyword>
<dbReference type="Gene3D" id="3.90.640.10">
    <property type="entry name" value="Actin, Chain A, domain 4"/>
    <property type="match status" value="1"/>
</dbReference>
<dbReference type="Gene3D" id="3.30.420.40">
    <property type="match status" value="2"/>
</dbReference>
<evidence type="ECO:0000313" key="5">
    <source>
        <dbReference type="Proteomes" id="UP001217089"/>
    </source>
</evidence>
<comment type="similarity">
    <text evidence="1">Belongs to the heat shock protein 70 family.</text>
</comment>
<accession>A0ABQ9FIE4</accession>
<dbReference type="PANTHER" id="PTHR14187:SF5">
    <property type="entry name" value="HEAT SHOCK 70 KDA PROTEIN 12A"/>
    <property type="match status" value="1"/>
</dbReference>
<dbReference type="EMBL" id="JARBDR010000246">
    <property type="protein sequence ID" value="KAJ8317060.1"/>
    <property type="molecule type" value="Genomic_DNA"/>
</dbReference>
<dbReference type="Pfam" id="PF00012">
    <property type="entry name" value="HSP70"/>
    <property type="match status" value="1"/>
</dbReference>
<keyword evidence="3" id="KW-0067">ATP-binding</keyword>
<sequence>MDLNHIHVQVPAVKSATYQTHVQQNDLKTDKFLVAAIDLGTAYSGYAFSFRSDYKTDPLMINTMTWYPMASGTSSYKTPTAILLNPDQSFNSFGYEAEETYADLTEKELHESWYYFKRFKMKLHDKMAGIQSEQVTLAYEPEAAAVYCRAMHTGKLGGVKNDSKNIFEPPRKIMVLDLGGGTVDISVQQMQESGKMSLIYRACGGAWGGTKVDEEFQKFLETLFNPEIMKEFKSSCRSDYLDIMRDFETKKGKIKCDSNDSKPIKLPAGLQDILVKNTGLTIKEYIPKTQFADKITVVRDKMFLHSDIYKTFFTKAIENIIMYMEEIFMQPICEDLFTVLMVGGFSESPIVNETIRQHFPFKQIKVPTDAGVSVMKGAVLFGHNPGIITARACRYTYGVALQKTFNRDIHPREYACDVDGNLMCDNCFEKFFTINQMVNIGDKHAVAVSKTFESEERQIKRRNPLLVELFVSPASNPMFITDKGCRKLGEIVIMPPNGHWPKGVDGRVELEIAGTEIVGRFVNDLSGELNVLFRLSNEFSVFIFILKLYQIDCQPKVEYGLIRVYTLLYTTSTGFLFSFGVKSCNVINTNEGYLQVTLIEGIFIVRKHEVDSVNSKKLMDIAFNYQNKFFKLFKFFKNH</sequence>